<reference evidence="2 3" key="1">
    <citation type="journal article" date="2010" name="Stand. Genomic Sci.">
        <title>Complete genome sequence of Segniliparus rotundus type strain (CDC 1076).</title>
        <authorList>
            <person name="Sikorski J."/>
            <person name="Lapidus A."/>
            <person name="Copeland A."/>
            <person name="Misra M."/>
            <person name="Glavina Del Rio T."/>
            <person name="Nolan M."/>
            <person name="Lucas S."/>
            <person name="Chen F."/>
            <person name="Tice H."/>
            <person name="Cheng J.F."/>
            <person name="Jando M."/>
            <person name="Schneider S."/>
            <person name="Bruce D."/>
            <person name="Goodwin L."/>
            <person name="Pitluck S."/>
            <person name="Liolios K."/>
            <person name="Mikhailova N."/>
            <person name="Pati A."/>
            <person name="Ivanova N."/>
            <person name="Mavromatis K."/>
            <person name="Chen A."/>
            <person name="Palaniappan K."/>
            <person name="Chertkov O."/>
            <person name="Land M."/>
            <person name="Hauser L."/>
            <person name="Chang Y.J."/>
            <person name="Jeffries C.D."/>
            <person name="Brettin T."/>
            <person name="Detter J.C."/>
            <person name="Han C."/>
            <person name="Rohde M."/>
            <person name="Goker M."/>
            <person name="Bristow J."/>
            <person name="Eisen J.A."/>
            <person name="Markowitz V."/>
            <person name="Hugenholtz P."/>
            <person name="Kyrpides N.C."/>
            <person name="Klenk H.P."/>
        </authorList>
    </citation>
    <scope>NUCLEOTIDE SEQUENCE [LARGE SCALE GENOMIC DNA]</scope>
    <source>
        <strain evidence="3">ATCC BAA-972 / CDC 1076 / CIP 108378 / DSM 44985 / JCM 13578</strain>
    </source>
</reference>
<dbReference type="AlphaFoldDB" id="D6ZEM1"/>
<comment type="subcellular location">
    <subcellularLocation>
        <location evidence="1">Cell inner membrane</location>
        <topology evidence="1">Peripheral membrane protein</topology>
        <orientation evidence="1">Cytoplasmic side</orientation>
    </subcellularLocation>
</comment>
<dbReference type="HOGENOM" id="CLU_144811_6_0_11"/>
<dbReference type="Pfam" id="PF01809">
    <property type="entry name" value="YidD"/>
    <property type="match status" value="1"/>
</dbReference>
<dbReference type="InterPro" id="IPR002696">
    <property type="entry name" value="Membr_insert_effic_factor_YidD"/>
</dbReference>
<dbReference type="GO" id="GO:0005886">
    <property type="term" value="C:plasma membrane"/>
    <property type="evidence" value="ECO:0007669"/>
    <property type="project" value="UniProtKB-SubCell"/>
</dbReference>
<dbReference type="Proteomes" id="UP000002247">
    <property type="component" value="Chromosome"/>
</dbReference>
<dbReference type="NCBIfam" id="TIGR00278">
    <property type="entry name" value="membrane protein insertion efficiency factor YidD"/>
    <property type="match status" value="1"/>
</dbReference>
<dbReference type="KEGG" id="srt:Srot_3073"/>
<dbReference type="SMART" id="SM01234">
    <property type="entry name" value="Haemolytic"/>
    <property type="match status" value="1"/>
</dbReference>
<comment type="similarity">
    <text evidence="1">Belongs to the UPF0161 family.</text>
</comment>
<comment type="function">
    <text evidence="1">Could be involved in insertion of integral membrane proteins into the membrane.</text>
</comment>
<name>D6ZEM1_SEGRD</name>
<dbReference type="PANTHER" id="PTHR33383:SF1">
    <property type="entry name" value="MEMBRANE PROTEIN INSERTION EFFICIENCY FACTOR-RELATED"/>
    <property type="match status" value="1"/>
</dbReference>
<proteinExistence type="inferred from homology"/>
<dbReference type="eggNOG" id="COG0759">
    <property type="taxonomic scope" value="Bacteria"/>
</dbReference>
<organism evidence="2 3">
    <name type="scientific">Segniliparus rotundus (strain ATCC BAA-972 / CDC 1076 / CIP 108378 / DSM 44985 / JCM 13578)</name>
    <dbReference type="NCBI Taxonomy" id="640132"/>
    <lineage>
        <taxon>Bacteria</taxon>
        <taxon>Bacillati</taxon>
        <taxon>Actinomycetota</taxon>
        <taxon>Actinomycetes</taxon>
        <taxon>Mycobacteriales</taxon>
        <taxon>Segniliparaceae</taxon>
        <taxon>Segniliparus</taxon>
    </lineage>
</organism>
<accession>D6ZEM1</accession>
<dbReference type="RefSeq" id="WP_013139944.1">
    <property type="nucleotide sequence ID" value="NC_014168.1"/>
</dbReference>
<dbReference type="EMBL" id="CP001958">
    <property type="protein sequence ID" value="ADG99497.1"/>
    <property type="molecule type" value="Genomic_DNA"/>
</dbReference>
<evidence type="ECO:0000313" key="3">
    <source>
        <dbReference type="Proteomes" id="UP000002247"/>
    </source>
</evidence>
<sequence length="84" mass="9297">MTRFFVRMIGWYRTYISPGRPPACRFVPSCSEYTIDALTNRGLAAGLGLAAWRLLRCGPWSAGGFDPVPVRHACPAHVYEGAPR</sequence>
<dbReference type="STRING" id="640132.Srot_3073"/>
<keyword evidence="1" id="KW-0472">Membrane</keyword>
<evidence type="ECO:0000313" key="2">
    <source>
        <dbReference type="EMBL" id="ADG99497.1"/>
    </source>
</evidence>
<keyword evidence="1" id="KW-0997">Cell inner membrane</keyword>
<dbReference type="PANTHER" id="PTHR33383">
    <property type="entry name" value="MEMBRANE PROTEIN INSERTION EFFICIENCY FACTOR-RELATED"/>
    <property type="match status" value="1"/>
</dbReference>
<protein>
    <recommendedName>
        <fullName evidence="1">Putative membrane protein insertion efficiency factor</fullName>
    </recommendedName>
</protein>
<dbReference type="HAMAP" id="MF_00386">
    <property type="entry name" value="UPF0161_YidD"/>
    <property type="match status" value="1"/>
</dbReference>
<evidence type="ECO:0000256" key="1">
    <source>
        <dbReference type="HAMAP-Rule" id="MF_00386"/>
    </source>
</evidence>
<keyword evidence="1" id="KW-1003">Cell membrane</keyword>
<keyword evidence="3" id="KW-1185">Reference proteome</keyword>
<gene>
    <name evidence="2" type="ordered locus">Srot_3073</name>
</gene>